<dbReference type="VEuPathDB" id="VectorBase:AMAM001891"/>
<feature type="compositionally biased region" description="Low complexity" evidence="1">
    <location>
        <begin position="12"/>
        <end position="29"/>
    </location>
</feature>
<accession>A0A182S8N6</accession>
<keyword evidence="3" id="KW-1185">Reference proteome</keyword>
<organism evidence="2 3">
    <name type="scientific">Anopheles maculatus</name>
    <dbReference type="NCBI Taxonomy" id="74869"/>
    <lineage>
        <taxon>Eukaryota</taxon>
        <taxon>Metazoa</taxon>
        <taxon>Ecdysozoa</taxon>
        <taxon>Arthropoda</taxon>
        <taxon>Hexapoda</taxon>
        <taxon>Insecta</taxon>
        <taxon>Pterygota</taxon>
        <taxon>Neoptera</taxon>
        <taxon>Endopterygota</taxon>
        <taxon>Diptera</taxon>
        <taxon>Nematocera</taxon>
        <taxon>Culicoidea</taxon>
        <taxon>Culicidae</taxon>
        <taxon>Anophelinae</taxon>
        <taxon>Anopheles</taxon>
        <taxon>Anopheles maculatus group</taxon>
    </lineage>
</organism>
<feature type="region of interest" description="Disordered" evidence="1">
    <location>
        <begin position="1"/>
        <end position="45"/>
    </location>
</feature>
<name>A0A182S8N6_9DIPT</name>
<proteinExistence type="predicted"/>
<reference evidence="3" key="1">
    <citation type="submission" date="2013-09" db="EMBL/GenBank/DDBJ databases">
        <title>The Genome Sequence of Anopheles maculatus species B.</title>
        <authorList>
            <consortium name="The Broad Institute Genomics Platform"/>
            <person name="Neafsey D.E."/>
            <person name="Besansky N."/>
            <person name="Howell P."/>
            <person name="Walton C."/>
            <person name="Young S.K."/>
            <person name="Zeng Q."/>
            <person name="Gargeya S."/>
            <person name="Fitzgerald M."/>
            <person name="Haas B."/>
            <person name="Abouelleil A."/>
            <person name="Allen A.W."/>
            <person name="Alvarado L."/>
            <person name="Arachchi H.M."/>
            <person name="Berlin A.M."/>
            <person name="Chapman S.B."/>
            <person name="Gainer-Dewar J."/>
            <person name="Goldberg J."/>
            <person name="Griggs A."/>
            <person name="Gujja S."/>
            <person name="Hansen M."/>
            <person name="Howarth C."/>
            <person name="Imamovic A."/>
            <person name="Ireland A."/>
            <person name="Larimer J."/>
            <person name="McCowan C."/>
            <person name="Murphy C."/>
            <person name="Pearson M."/>
            <person name="Poon T.W."/>
            <person name="Priest M."/>
            <person name="Roberts A."/>
            <person name="Saif S."/>
            <person name="Shea T."/>
            <person name="Sisk P."/>
            <person name="Sykes S."/>
            <person name="Wortman J."/>
            <person name="Nusbaum C."/>
            <person name="Birren B."/>
        </authorList>
    </citation>
    <scope>NUCLEOTIDE SEQUENCE [LARGE SCALE GENOMIC DNA]</scope>
    <source>
        <strain evidence="3">maculatus3</strain>
    </source>
</reference>
<feature type="region of interest" description="Disordered" evidence="1">
    <location>
        <begin position="168"/>
        <end position="187"/>
    </location>
</feature>
<feature type="region of interest" description="Disordered" evidence="1">
    <location>
        <begin position="543"/>
        <end position="566"/>
    </location>
</feature>
<protein>
    <submittedName>
        <fullName evidence="2">Uncharacterized protein</fullName>
    </submittedName>
</protein>
<sequence>MSEVEKLSENNTTTSSRYSVSSDESSLVVKQDEHVPMNDQQLPKRVSCPVAASDIEKPSSSTVSAQNDALPVPSAAVWPKNYCQELTALPAPSAPIRLKTVSQIRSVSPNLPTPLTYERLATHAAAASAVQQMLDEPLNLSKNSLMGPGVIINAKVQRKPDDAYSSVFNAPRTPPKESSVASNPSAQPLHAHSLNADIPVAHFNQPLGTSPHLKQPKARKLNCPSPLKTDSGCTITPKVGAGNFSSLKLPPGLIIERVEYKQSRPSITKEVPSVTIVARQRQLPAPELMPSVALRSGPCPENRISVTITESSSTAHERVQDTQVPSTSVDLSTTTPQRDKVVPSYCSPSPMDLMPIRAPQRMACSATASSLYKPSTDAAGHAPGTSVKTPPPMTTLIIPQVPMPPLASQTVHPLKRARRKSVFVPLPVVPIDESNREVMAKTLRQQHPIIPTIVSTPSPLSSTAGSLTSANLLASMSLSFIAPSLLPVPGTSMLSPIDMQRLATVRLPAHLQPPVIPPLKIPDPATSASLLEKMFHPTPSDVLSTGLELKPDAQGTQPKQPSVAQPTAIRSHMYSNTAEENSPFISSKPANLNGTYYQTKHASNYKNI</sequence>
<feature type="compositionally biased region" description="Polar residues" evidence="1">
    <location>
        <begin position="554"/>
        <end position="565"/>
    </location>
</feature>
<feature type="compositionally biased region" description="Polar residues" evidence="1">
    <location>
        <begin position="321"/>
        <end position="336"/>
    </location>
</feature>
<evidence type="ECO:0000313" key="3">
    <source>
        <dbReference type="Proteomes" id="UP000075901"/>
    </source>
</evidence>
<dbReference type="Proteomes" id="UP000075901">
    <property type="component" value="Unassembled WGS sequence"/>
</dbReference>
<feature type="region of interest" description="Disordered" evidence="1">
    <location>
        <begin position="373"/>
        <end position="392"/>
    </location>
</feature>
<dbReference type="EnsemblMetazoa" id="AMAM001891-RA">
    <property type="protein sequence ID" value="AMAM001891-PA"/>
    <property type="gene ID" value="AMAM001891"/>
</dbReference>
<reference evidence="2" key="2">
    <citation type="submission" date="2020-05" db="UniProtKB">
        <authorList>
            <consortium name="EnsemblMetazoa"/>
        </authorList>
    </citation>
    <scope>IDENTIFICATION</scope>
    <source>
        <strain evidence="2">maculatus3</strain>
    </source>
</reference>
<feature type="region of interest" description="Disordered" evidence="1">
    <location>
        <begin position="310"/>
        <end position="345"/>
    </location>
</feature>
<evidence type="ECO:0000256" key="1">
    <source>
        <dbReference type="SAM" id="MobiDB-lite"/>
    </source>
</evidence>
<evidence type="ECO:0000313" key="2">
    <source>
        <dbReference type="EnsemblMetazoa" id="AMAM001891-PA"/>
    </source>
</evidence>
<dbReference type="AlphaFoldDB" id="A0A182S8N6"/>